<evidence type="ECO:0000256" key="5">
    <source>
        <dbReference type="SAM" id="MobiDB-lite"/>
    </source>
</evidence>
<feature type="region of interest" description="Disordered" evidence="5">
    <location>
        <begin position="433"/>
        <end position="503"/>
    </location>
</feature>
<dbReference type="SMART" id="SM00320">
    <property type="entry name" value="WD40"/>
    <property type="match status" value="6"/>
</dbReference>
<feature type="region of interest" description="Disordered" evidence="5">
    <location>
        <begin position="51"/>
        <end position="257"/>
    </location>
</feature>
<evidence type="ECO:0000256" key="4">
    <source>
        <dbReference type="SAM" id="Coils"/>
    </source>
</evidence>
<keyword evidence="7" id="KW-1185">Reference proteome</keyword>
<feature type="coiled-coil region" evidence="4">
    <location>
        <begin position="344"/>
        <end position="420"/>
    </location>
</feature>
<evidence type="ECO:0000313" key="6">
    <source>
        <dbReference type="EMBL" id="KAF0977748.1"/>
    </source>
</evidence>
<feature type="repeat" description="WD" evidence="3">
    <location>
        <begin position="628"/>
        <end position="668"/>
    </location>
</feature>
<keyword evidence="1 3" id="KW-0853">WD repeat</keyword>
<proteinExistence type="predicted"/>
<dbReference type="InterPro" id="IPR015943">
    <property type="entry name" value="WD40/YVTN_repeat-like_dom_sf"/>
</dbReference>
<feature type="compositionally biased region" description="Polar residues" evidence="5">
    <location>
        <begin position="433"/>
        <end position="449"/>
    </location>
</feature>
<reference evidence="6 7" key="1">
    <citation type="journal article" date="2019" name="Sci. Rep.">
        <title>Nanopore sequencing improves the draft genome of the human pathogenic amoeba Naegleria fowleri.</title>
        <authorList>
            <person name="Liechti N."/>
            <person name="Schurch N."/>
            <person name="Bruggmann R."/>
            <person name="Wittwer M."/>
        </authorList>
    </citation>
    <scope>NUCLEOTIDE SEQUENCE [LARGE SCALE GENOMIC DNA]</scope>
    <source>
        <strain evidence="6 7">ATCC 30894</strain>
    </source>
</reference>
<keyword evidence="2" id="KW-0677">Repeat</keyword>
<dbReference type="PROSITE" id="PS00678">
    <property type="entry name" value="WD_REPEATS_1"/>
    <property type="match status" value="3"/>
</dbReference>
<feature type="repeat" description="WD" evidence="3">
    <location>
        <begin position="729"/>
        <end position="769"/>
    </location>
</feature>
<dbReference type="PANTHER" id="PTHR22847:SF637">
    <property type="entry name" value="WD REPEAT DOMAIN 5B"/>
    <property type="match status" value="1"/>
</dbReference>
<dbReference type="InterPro" id="IPR036322">
    <property type="entry name" value="WD40_repeat_dom_sf"/>
</dbReference>
<feature type="compositionally biased region" description="Low complexity" evidence="5">
    <location>
        <begin position="309"/>
        <end position="326"/>
    </location>
</feature>
<sequence>MNKSPPTTSRSSSIFSFQDHLDHHDQLCSPSFLLHSIGNDKRSSLVPLIEEEVDQDEESSSSSSSSFGKPIKMIQNGSLNHQRQASHSVHHHHPQEPPSPPLLKQVHSLPNGLSVGSSSAMVGNSFSSSSAGGGGGSSNYHSNNDHNNNNNLMMPMNLPSEHVHHSLSQPSSSISPKYNSPPSSGPFMNHGGNNNIANRSSSPSVQMNQYNNNSNNNNNGQHHRRHGRIGSSPPAMMYSTGKFPSNMPQPFQNNNNNNQQQQQIMYNNTNGSMLEGNYHNNFSNNHPTFQQSHPYGNGGTLNTNNNGVWGNSYPQPSTHHPQQPTSRGSIRGNAIHNPSQSSYFTELRMEFQALSQQAQKLKDQRTQLRNELGHLEEIIFKCQEKKSLLEDKEKRLDKLQNNIKQKLKAVQEKLFKLEDQSPRDNIEDVKYNSTVLTTNEPANNNPTSANEEDKREWTSTTPPLGDEALTDALSQTTQDNPLPPENNNNNIIPDGISEDDNESQNLDDVLEDEMDDDAWSYTSAGSDLSIASRVSLPANISHHMSKGNQYYNTLNQQGKPPSLNRNKHRAYHHHTLDDVVFNTQFRTRSASFNFQQSYGQITPRTYRKRVLKELANSDTPFDLSECTLRGHTKSITAIHLIGSRFVISGSADCTVRVWDLHSRSLIQTLTGHTGWVRSVTSDFSDVSESDEYERLIDDLKFVVSGSGDGTIRLWDVSNPDVEEKCVKVLKGHEGGVTCVKSDINGVIVSSSVDKTVKVWDRNQSECVQTLIGHERYVKTLQFKSHALITGGGDKCIRLWDLRSGKCTKRINAHDTINVLQFTDDRIIVGCQSGQILDYDLKAGKLLDNLASHGGPISGLKFIGSRLIFSSTVPITSAFHRHHMISNNNNSNDGLTSPRVACKMNGRSFLCLNPIEYNLETKKTTREFFGHVGSVNSLDFSSTKLVTGSTDHTIKSWVL</sequence>
<keyword evidence="4" id="KW-0175">Coiled coil</keyword>
<comment type="caution">
    <text evidence="6">The sequence shown here is derived from an EMBL/GenBank/DDBJ whole genome shotgun (WGS) entry which is preliminary data.</text>
</comment>
<dbReference type="PRINTS" id="PR00320">
    <property type="entry name" value="GPROTEINBRPT"/>
</dbReference>
<dbReference type="OMA" id="LIGHERY"/>
<dbReference type="CDD" id="cd00200">
    <property type="entry name" value="WD40"/>
    <property type="match status" value="1"/>
</dbReference>
<feature type="compositionally biased region" description="Low complexity" evidence="5">
    <location>
        <begin position="206"/>
        <end position="220"/>
    </location>
</feature>
<feature type="compositionally biased region" description="Low complexity" evidence="5">
    <location>
        <begin position="116"/>
        <end position="130"/>
    </location>
</feature>
<dbReference type="EMBL" id="VFQX01000033">
    <property type="protein sequence ID" value="KAF0977748.1"/>
    <property type="molecule type" value="Genomic_DNA"/>
</dbReference>
<dbReference type="AlphaFoldDB" id="A0A6A5BUZ3"/>
<evidence type="ECO:0000256" key="1">
    <source>
        <dbReference type="ARBA" id="ARBA00022574"/>
    </source>
</evidence>
<dbReference type="Proteomes" id="UP000444721">
    <property type="component" value="Unassembled WGS sequence"/>
</dbReference>
<gene>
    <name evidence="6" type="ORF">FDP41_003070</name>
</gene>
<dbReference type="VEuPathDB" id="AmoebaDB:NfTy_058700"/>
<feature type="compositionally biased region" description="Low complexity" evidence="5">
    <location>
        <begin position="138"/>
        <end position="151"/>
    </location>
</feature>
<dbReference type="Gene3D" id="2.130.10.10">
    <property type="entry name" value="YVTN repeat-like/Quinoprotein amine dehydrogenase"/>
    <property type="match status" value="3"/>
</dbReference>
<dbReference type="InterPro" id="IPR001680">
    <property type="entry name" value="WD40_rpt"/>
</dbReference>
<dbReference type="GO" id="GO:1990234">
    <property type="term" value="C:transferase complex"/>
    <property type="evidence" value="ECO:0007669"/>
    <property type="project" value="UniProtKB-ARBA"/>
</dbReference>
<feature type="compositionally biased region" description="Polar residues" evidence="5">
    <location>
        <begin position="191"/>
        <end position="205"/>
    </location>
</feature>
<name>A0A6A5BUZ3_NAEFO</name>
<dbReference type="PROSITE" id="PS50082">
    <property type="entry name" value="WD_REPEATS_2"/>
    <property type="match status" value="5"/>
</dbReference>
<feature type="repeat" description="WD" evidence="3">
    <location>
        <begin position="770"/>
        <end position="809"/>
    </location>
</feature>
<protein>
    <submittedName>
        <fullName evidence="6">Uncharacterized protein</fullName>
    </submittedName>
</protein>
<feature type="region of interest" description="Disordered" evidence="5">
    <location>
        <begin position="309"/>
        <end position="338"/>
    </location>
</feature>
<dbReference type="VEuPathDB" id="AmoebaDB:FDP41_003070"/>
<dbReference type="RefSeq" id="XP_044562461.1">
    <property type="nucleotide sequence ID" value="XM_044706334.1"/>
</dbReference>
<dbReference type="SUPFAM" id="SSF50978">
    <property type="entry name" value="WD40 repeat-like"/>
    <property type="match status" value="1"/>
</dbReference>
<evidence type="ECO:0000256" key="2">
    <source>
        <dbReference type="ARBA" id="ARBA00022737"/>
    </source>
</evidence>
<evidence type="ECO:0000256" key="3">
    <source>
        <dbReference type="PROSITE-ProRule" id="PRU00221"/>
    </source>
</evidence>
<dbReference type="VEuPathDB" id="AmoebaDB:NF0031260"/>
<organism evidence="6 7">
    <name type="scientific">Naegleria fowleri</name>
    <name type="common">Brain eating amoeba</name>
    <dbReference type="NCBI Taxonomy" id="5763"/>
    <lineage>
        <taxon>Eukaryota</taxon>
        <taxon>Discoba</taxon>
        <taxon>Heterolobosea</taxon>
        <taxon>Tetramitia</taxon>
        <taxon>Eutetramitia</taxon>
        <taxon>Vahlkampfiidae</taxon>
        <taxon>Naegleria</taxon>
    </lineage>
</organism>
<feature type="repeat" description="WD" evidence="3">
    <location>
        <begin position="701"/>
        <end position="724"/>
    </location>
</feature>
<dbReference type="PROSITE" id="PS50294">
    <property type="entry name" value="WD_REPEATS_REGION"/>
    <property type="match status" value="4"/>
</dbReference>
<feature type="compositionally biased region" description="Polar residues" evidence="5">
    <location>
        <begin position="242"/>
        <end position="251"/>
    </location>
</feature>
<dbReference type="InterPro" id="IPR019775">
    <property type="entry name" value="WD40_repeat_CS"/>
</dbReference>
<dbReference type="PANTHER" id="PTHR22847">
    <property type="entry name" value="WD40 REPEAT PROTEIN"/>
    <property type="match status" value="1"/>
</dbReference>
<dbReference type="InterPro" id="IPR020472">
    <property type="entry name" value="WD40_PAC1"/>
</dbReference>
<dbReference type="Pfam" id="PF00400">
    <property type="entry name" value="WD40"/>
    <property type="match status" value="5"/>
</dbReference>
<accession>A0A6A5BUZ3</accession>
<feature type="repeat" description="WD" evidence="3">
    <location>
        <begin position="927"/>
        <end position="958"/>
    </location>
</feature>
<dbReference type="GeneID" id="68110288"/>
<dbReference type="OrthoDB" id="19711at2759"/>
<evidence type="ECO:0000313" key="7">
    <source>
        <dbReference type="Proteomes" id="UP000444721"/>
    </source>
</evidence>
<feature type="compositionally biased region" description="Low complexity" evidence="5">
    <location>
        <begin position="166"/>
        <end position="182"/>
    </location>
</feature>